<dbReference type="Proteomes" id="UP000294498">
    <property type="component" value="Unassembled WGS sequence"/>
</dbReference>
<evidence type="ECO:0000313" key="7">
    <source>
        <dbReference type="EMBL" id="TDX00954.1"/>
    </source>
</evidence>
<feature type="chain" id="PRO_5020699695" evidence="5">
    <location>
        <begin position="20"/>
        <end position="365"/>
    </location>
</feature>
<evidence type="ECO:0000256" key="2">
    <source>
        <dbReference type="ARBA" id="ARBA00022748"/>
    </source>
</evidence>
<keyword evidence="4" id="KW-0676">Redox-active center</keyword>
<keyword evidence="5" id="KW-0732">Signal</keyword>
<dbReference type="Pfam" id="PF00578">
    <property type="entry name" value="AhpC-TSA"/>
    <property type="match status" value="1"/>
</dbReference>
<dbReference type="Pfam" id="PF14289">
    <property type="entry name" value="DUF4369"/>
    <property type="match status" value="1"/>
</dbReference>
<dbReference type="PANTHER" id="PTHR42852">
    <property type="entry name" value="THIOL:DISULFIDE INTERCHANGE PROTEIN DSBE"/>
    <property type="match status" value="1"/>
</dbReference>
<dbReference type="InterPro" id="IPR013766">
    <property type="entry name" value="Thioredoxin_domain"/>
</dbReference>
<evidence type="ECO:0000313" key="8">
    <source>
        <dbReference type="Proteomes" id="UP000294498"/>
    </source>
</evidence>
<evidence type="ECO:0000256" key="3">
    <source>
        <dbReference type="ARBA" id="ARBA00023157"/>
    </source>
</evidence>
<proteinExistence type="predicted"/>
<evidence type="ECO:0000256" key="4">
    <source>
        <dbReference type="ARBA" id="ARBA00023284"/>
    </source>
</evidence>
<dbReference type="InterPro" id="IPR017937">
    <property type="entry name" value="Thioredoxin_CS"/>
</dbReference>
<dbReference type="PROSITE" id="PS51352">
    <property type="entry name" value="THIOREDOXIN_2"/>
    <property type="match status" value="1"/>
</dbReference>
<dbReference type="PANTHER" id="PTHR42852:SF6">
    <property type="entry name" value="THIOL:DISULFIDE INTERCHANGE PROTEIN DSBE"/>
    <property type="match status" value="1"/>
</dbReference>
<dbReference type="PROSITE" id="PS00194">
    <property type="entry name" value="THIOREDOXIN_1"/>
    <property type="match status" value="1"/>
</dbReference>
<comment type="subcellular location">
    <subcellularLocation>
        <location evidence="1">Cell envelope</location>
    </subcellularLocation>
</comment>
<evidence type="ECO:0000256" key="1">
    <source>
        <dbReference type="ARBA" id="ARBA00004196"/>
    </source>
</evidence>
<comment type="caution">
    <text evidence="7">The sequence shown here is derived from an EMBL/GenBank/DDBJ whole genome shotgun (WGS) entry which is preliminary data.</text>
</comment>
<dbReference type="InterPro" id="IPR025380">
    <property type="entry name" value="DUF4369"/>
</dbReference>
<name>A0A4R8DRV2_9BACT</name>
<keyword evidence="3" id="KW-1015">Disulfide bond</keyword>
<dbReference type="AlphaFoldDB" id="A0A4R8DRV2"/>
<dbReference type="InterPro" id="IPR050553">
    <property type="entry name" value="Thioredoxin_ResA/DsbE_sf"/>
</dbReference>
<accession>A0A4R8DRV2</accession>
<feature type="domain" description="Thioredoxin" evidence="6">
    <location>
        <begin position="227"/>
        <end position="365"/>
    </location>
</feature>
<evidence type="ECO:0000256" key="5">
    <source>
        <dbReference type="SAM" id="SignalP"/>
    </source>
</evidence>
<organism evidence="7 8">
    <name type="scientific">Dinghuibacter silviterrae</name>
    <dbReference type="NCBI Taxonomy" id="1539049"/>
    <lineage>
        <taxon>Bacteria</taxon>
        <taxon>Pseudomonadati</taxon>
        <taxon>Bacteroidota</taxon>
        <taxon>Chitinophagia</taxon>
        <taxon>Chitinophagales</taxon>
        <taxon>Chitinophagaceae</taxon>
        <taxon>Dinghuibacter</taxon>
    </lineage>
</organism>
<dbReference type="CDD" id="cd02966">
    <property type="entry name" value="TlpA_like_family"/>
    <property type="match status" value="1"/>
</dbReference>
<dbReference type="SUPFAM" id="SSF52833">
    <property type="entry name" value="Thioredoxin-like"/>
    <property type="match status" value="1"/>
</dbReference>
<dbReference type="GO" id="GO:0016491">
    <property type="term" value="F:oxidoreductase activity"/>
    <property type="evidence" value="ECO:0007669"/>
    <property type="project" value="InterPro"/>
</dbReference>
<protein>
    <submittedName>
        <fullName evidence="7">Peroxiredoxin</fullName>
    </submittedName>
</protein>
<dbReference type="GO" id="GO:0030313">
    <property type="term" value="C:cell envelope"/>
    <property type="evidence" value="ECO:0007669"/>
    <property type="project" value="UniProtKB-SubCell"/>
</dbReference>
<gene>
    <name evidence="7" type="ORF">EDB95_1985</name>
</gene>
<keyword evidence="8" id="KW-1185">Reference proteome</keyword>
<dbReference type="InterPro" id="IPR000866">
    <property type="entry name" value="AhpC/TSA"/>
</dbReference>
<dbReference type="OrthoDB" id="6399635at2"/>
<feature type="signal peptide" evidence="5">
    <location>
        <begin position="1"/>
        <end position="19"/>
    </location>
</feature>
<reference evidence="7 8" key="1">
    <citation type="submission" date="2019-03" db="EMBL/GenBank/DDBJ databases">
        <title>Genomic Encyclopedia of Type Strains, Phase IV (KMG-IV): sequencing the most valuable type-strain genomes for metagenomic binning, comparative biology and taxonomic classification.</title>
        <authorList>
            <person name="Goeker M."/>
        </authorList>
    </citation>
    <scope>NUCLEOTIDE SEQUENCE [LARGE SCALE GENOMIC DNA]</scope>
    <source>
        <strain evidence="7 8">DSM 100059</strain>
    </source>
</reference>
<dbReference type="RefSeq" id="WP_133993095.1">
    <property type="nucleotide sequence ID" value="NZ_SODV01000001.1"/>
</dbReference>
<dbReference type="InterPro" id="IPR036249">
    <property type="entry name" value="Thioredoxin-like_sf"/>
</dbReference>
<sequence>MQNKWLIPCLLLWAAPAAAQTGDTTFTLQGTVPGTPDGAVVYLFNPNISRDTLAKDIVHGGHFTLRGPLKDPNLYFLAETGSNQHRLLFLDPAPMSFTSKDAGFDNAVVQGSVSEADYLQFEPQFAPYFGRLGQLAQRVNEEPRGSAASDSLIAIYRQKLDTLDDMTATYVKAHPASHVSTFILAVHMQVRQQYDWLETQYALLQPKIQQDYYGRILEHQIVKARIGKEGTMAIDFTQNDVNGNPVTLSSFRGKFVLVDFWASWCGPCRMENPNVVRAYQEFKGKNFTILSVSLDQAKEAWVKAITDDGLTWTQVSDLKYWNNAAAQLYNISSIPQNMLVDPKGRIIARNLRGEELEVKLKEVLQ</sequence>
<dbReference type="Gene3D" id="3.40.30.10">
    <property type="entry name" value="Glutaredoxin"/>
    <property type="match status" value="1"/>
</dbReference>
<dbReference type="GO" id="GO:0016209">
    <property type="term" value="F:antioxidant activity"/>
    <property type="evidence" value="ECO:0007669"/>
    <property type="project" value="InterPro"/>
</dbReference>
<dbReference type="EMBL" id="SODV01000001">
    <property type="protein sequence ID" value="TDX00954.1"/>
    <property type="molecule type" value="Genomic_DNA"/>
</dbReference>
<dbReference type="GO" id="GO:0017004">
    <property type="term" value="P:cytochrome complex assembly"/>
    <property type="evidence" value="ECO:0007669"/>
    <property type="project" value="UniProtKB-KW"/>
</dbReference>
<keyword evidence="2" id="KW-0201">Cytochrome c-type biogenesis</keyword>
<evidence type="ECO:0000259" key="6">
    <source>
        <dbReference type="PROSITE" id="PS51352"/>
    </source>
</evidence>